<dbReference type="SUPFAM" id="SSF142906">
    <property type="entry name" value="YjbR-like"/>
    <property type="match status" value="1"/>
</dbReference>
<evidence type="ECO:0000313" key="2">
    <source>
        <dbReference type="Proteomes" id="UP001259572"/>
    </source>
</evidence>
<dbReference type="Pfam" id="PF04237">
    <property type="entry name" value="YjbR"/>
    <property type="match status" value="1"/>
</dbReference>
<dbReference type="InterPro" id="IPR058532">
    <property type="entry name" value="YjbR/MT2646/Rv2570-like"/>
</dbReference>
<dbReference type="Proteomes" id="UP001259572">
    <property type="component" value="Unassembled WGS sequence"/>
</dbReference>
<keyword evidence="1" id="KW-0238">DNA-binding</keyword>
<dbReference type="GO" id="GO:0003677">
    <property type="term" value="F:DNA binding"/>
    <property type="evidence" value="ECO:0007669"/>
    <property type="project" value="UniProtKB-KW"/>
</dbReference>
<protein>
    <submittedName>
        <fullName evidence="1">MmcQ/YjbR family DNA-binding protein</fullName>
    </submittedName>
</protein>
<comment type="caution">
    <text evidence="1">The sequence shown here is derived from an EMBL/GenBank/DDBJ whole genome shotgun (WGS) entry which is preliminary data.</text>
</comment>
<dbReference type="RefSeq" id="WP_315723935.1">
    <property type="nucleotide sequence ID" value="NZ_JAVUPU010000002.1"/>
</dbReference>
<dbReference type="InterPro" id="IPR038056">
    <property type="entry name" value="YjbR-like_sf"/>
</dbReference>
<evidence type="ECO:0000313" key="1">
    <source>
        <dbReference type="EMBL" id="MDT9598144.1"/>
    </source>
</evidence>
<accession>A0ABU3Q504</accession>
<reference evidence="1 2" key="1">
    <citation type="submission" date="2023-05" db="EMBL/GenBank/DDBJ databases">
        <authorList>
            <person name="Guo Y."/>
        </authorList>
    </citation>
    <scope>NUCLEOTIDE SEQUENCE [LARGE SCALE GENOMIC DNA]</scope>
    <source>
        <strain evidence="1 2">GR2756</strain>
    </source>
</reference>
<dbReference type="EMBL" id="JAVUPU010000002">
    <property type="protein sequence ID" value="MDT9598144.1"/>
    <property type="molecule type" value="Genomic_DNA"/>
</dbReference>
<sequence length="115" mass="13382">MSSLDQEMDRVHRVAADLPGIERSVWYGTPALKVAGKGFVRMKERGVLVVTCPLELKDILMEAEPGILFQTDHYRGWPAMLVRLDRIDDERLRERLECAWREKAPSRLLREYGRD</sequence>
<proteinExistence type="predicted"/>
<name>A0ABU3Q504_9SPHN</name>
<organism evidence="1 2">
    <name type="scientific">Sphingosinicella rhizophila</name>
    <dbReference type="NCBI Taxonomy" id="3050082"/>
    <lineage>
        <taxon>Bacteria</taxon>
        <taxon>Pseudomonadati</taxon>
        <taxon>Pseudomonadota</taxon>
        <taxon>Alphaproteobacteria</taxon>
        <taxon>Sphingomonadales</taxon>
        <taxon>Sphingosinicellaceae</taxon>
        <taxon>Sphingosinicella</taxon>
    </lineage>
</organism>
<gene>
    <name evidence="1" type="ORF">RQX22_04160</name>
</gene>
<keyword evidence="2" id="KW-1185">Reference proteome</keyword>